<evidence type="ECO:0000313" key="2">
    <source>
        <dbReference type="EMBL" id="MSC64113.1"/>
    </source>
</evidence>
<evidence type="ECO:0000256" key="1">
    <source>
        <dbReference type="SAM" id="MobiDB-lite"/>
    </source>
</evidence>
<dbReference type="Proteomes" id="UP000220157">
    <property type="component" value="Unassembled WGS sequence"/>
</dbReference>
<gene>
    <name evidence="3" type="ORF">CGS56_05365</name>
    <name evidence="2" type="ORF">GKD95_12425</name>
</gene>
<dbReference type="EMBL" id="WKQN01000015">
    <property type="protein sequence ID" value="MSC64113.1"/>
    <property type="molecule type" value="Genomic_DNA"/>
</dbReference>
<dbReference type="RefSeq" id="WP_097785183.1">
    <property type="nucleotide sequence ID" value="NZ_NMTW01000026.1"/>
</dbReference>
<feature type="region of interest" description="Disordered" evidence="1">
    <location>
        <begin position="45"/>
        <end position="65"/>
    </location>
</feature>
<accession>A0A2A7AA92</accession>
<evidence type="ECO:0000313" key="4">
    <source>
        <dbReference type="Proteomes" id="UP000220157"/>
    </source>
</evidence>
<protein>
    <submittedName>
        <fullName evidence="3">Uncharacterized protein</fullName>
    </submittedName>
</protein>
<organism evidence="3 4">
    <name type="scientific">Faecalibacterium prausnitzii</name>
    <dbReference type="NCBI Taxonomy" id="853"/>
    <lineage>
        <taxon>Bacteria</taxon>
        <taxon>Bacillati</taxon>
        <taxon>Bacillota</taxon>
        <taxon>Clostridia</taxon>
        <taxon>Eubacteriales</taxon>
        <taxon>Oscillospiraceae</taxon>
        <taxon>Faecalibacterium</taxon>
    </lineage>
</organism>
<name>A0A2A7AA92_9FIRM</name>
<reference evidence="3" key="2">
    <citation type="submission" date="2017-07" db="EMBL/GenBank/DDBJ databases">
        <authorList>
            <person name="Sun Z.S."/>
            <person name="Albrecht U."/>
            <person name="Echele G."/>
            <person name="Lee C.C."/>
        </authorList>
    </citation>
    <scope>NUCLEOTIDE SEQUENCE</scope>
    <source>
        <strain evidence="3">CNCM I 4573</strain>
    </source>
</reference>
<reference evidence="3 4" key="1">
    <citation type="journal article" date="2017" name="Front. Microbiol.">
        <title>New Insights into the Diversity of the Genus Faecalibacterium.</title>
        <authorList>
            <person name="Benevides L."/>
            <person name="Burman S."/>
            <person name="Martin R."/>
            <person name="Robert V."/>
            <person name="Thomas M."/>
            <person name="Miquel S."/>
            <person name="Chain F."/>
            <person name="Sokol H."/>
            <person name="Bermudez-Humaran L.G."/>
            <person name="Morrison M."/>
            <person name="Langella P."/>
            <person name="Azevedo V.A."/>
            <person name="Chatel J.M."/>
            <person name="Soares S."/>
        </authorList>
    </citation>
    <scope>NUCLEOTIDE SEQUENCE [LARGE SCALE GENOMIC DNA]</scope>
    <source>
        <strain evidence="3 4">CNCM I 4573</strain>
    </source>
</reference>
<sequence>MNTNIHVNVNEIPPEVAERIGCVFLGFHKRFQQSPELMAELEAYRAARHPNHKGNESGQQTKGRP</sequence>
<dbReference type="AlphaFoldDB" id="A0A2A7AA92"/>
<proteinExistence type="predicted"/>
<dbReference type="EMBL" id="NMTW01000026">
    <property type="protein sequence ID" value="PDX76109.1"/>
    <property type="molecule type" value="Genomic_DNA"/>
</dbReference>
<evidence type="ECO:0000313" key="5">
    <source>
        <dbReference type="Proteomes" id="UP000461506"/>
    </source>
</evidence>
<evidence type="ECO:0000313" key="3">
    <source>
        <dbReference type="EMBL" id="PDX76109.1"/>
    </source>
</evidence>
<dbReference type="Proteomes" id="UP000461506">
    <property type="component" value="Unassembled WGS sequence"/>
</dbReference>
<reference evidence="2 5" key="3">
    <citation type="journal article" date="2019" name="Nat. Med.">
        <title>A library of human gut bacterial isolates paired with longitudinal multiomics data enables mechanistic microbiome research.</title>
        <authorList>
            <person name="Poyet M."/>
            <person name="Groussin M."/>
            <person name="Gibbons S.M."/>
            <person name="Avila-Pacheco J."/>
            <person name="Jiang X."/>
            <person name="Kearney S.M."/>
            <person name="Perrotta A.R."/>
            <person name="Berdy B."/>
            <person name="Zhao S."/>
            <person name="Lieberman T.D."/>
            <person name="Swanson P.K."/>
            <person name="Smith M."/>
            <person name="Roesemann S."/>
            <person name="Alexander J.E."/>
            <person name="Rich S.A."/>
            <person name="Livny J."/>
            <person name="Vlamakis H."/>
            <person name="Clish C."/>
            <person name="Bullock K."/>
            <person name="Deik A."/>
            <person name="Scott J."/>
            <person name="Pierce K.A."/>
            <person name="Xavier R.J."/>
            <person name="Alm E.J."/>
        </authorList>
    </citation>
    <scope>NUCLEOTIDE SEQUENCE [LARGE SCALE GENOMIC DNA]</scope>
    <source>
        <strain evidence="2 5">BIOML-A1</strain>
    </source>
</reference>
<comment type="caution">
    <text evidence="3">The sequence shown here is derived from an EMBL/GenBank/DDBJ whole genome shotgun (WGS) entry which is preliminary data.</text>
</comment>
<feature type="compositionally biased region" description="Polar residues" evidence="1">
    <location>
        <begin position="56"/>
        <end position="65"/>
    </location>
</feature>